<keyword evidence="2" id="KW-1185">Reference proteome</keyword>
<protein>
    <submittedName>
        <fullName evidence="1">Uncharacterized protein</fullName>
    </submittedName>
</protein>
<dbReference type="EMBL" id="CAJVCH010103499">
    <property type="protein sequence ID" value="CAG7723892.1"/>
    <property type="molecule type" value="Genomic_DNA"/>
</dbReference>
<accession>A0A8J2JNK3</accession>
<sequence>MGILRFHARFFLDPFFWERERTKQHIVPGVPSHLNRIKLRGSKVVVENSAQIILRQLCDTFMTFTAEFSMIQEGVFRMFELVETHPEIPTCHHSWRNKPTDYQ</sequence>
<name>A0A8J2JNK3_9HEXA</name>
<proteinExistence type="predicted"/>
<organism evidence="1 2">
    <name type="scientific">Allacma fusca</name>
    <dbReference type="NCBI Taxonomy" id="39272"/>
    <lineage>
        <taxon>Eukaryota</taxon>
        <taxon>Metazoa</taxon>
        <taxon>Ecdysozoa</taxon>
        <taxon>Arthropoda</taxon>
        <taxon>Hexapoda</taxon>
        <taxon>Collembola</taxon>
        <taxon>Symphypleona</taxon>
        <taxon>Sminthuridae</taxon>
        <taxon>Allacma</taxon>
    </lineage>
</organism>
<evidence type="ECO:0000313" key="2">
    <source>
        <dbReference type="Proteomes" id="UP000708208"/>
    </source>
</evidence>
<gene>
    <name evidence="1" type="ORF">AFUS01_LOCUS12948</name>
</gene>
<evidence type="ECO:0000313" key="1">
    <source>
        <dbReference type="EMBL" id="CAG7723892.1"/>
    </source>
</evidence>
<reference evidence="1" key="1">
    <citation type="submission" date="2021-06" db="EMBL/GenBank/DDBJ databases">
        <authorList>
            <person name="Hodson N. C."/>
            <person name="Mongue J. A."/>
            <person name="Jaron S. K."/>
        </authorList>
    </citation>
    <scope>NUCLEOTIDE SEQUENCE</scope>
</reference>
<dbReference type="AlphaFoldDB" id="A0A8J2JNK3"/>
<comment type="caution">
    <text evidence="1">The sequence shown here is derived from an EMBL/GenBank/DDBJ whole genome shotgun (WGS) entry which is preliminary data.</text>
</comment>
<dbReference type="Proteomes" id="UP000708208">
    <property type="component" value="Unassembled WGS sequence"/>
</dbReference>